<keyword evidence="3" id="KW-1185">Reference proteome</keyword>
<dbReference type="PANTHER" id="PTHR34222">
    <property type="entry name" value="GAG_PRE-INTEGRS DOMAIN-CONTAINING PROTEIN"/>
    <property type="match status" value="1"/>
</dbReference>
<evidence type="ECO:0000313" key="3">
    <source>
        <dbReference type="Proteomes" id="UP000231279"/>
    </source>
</evidence>
<feature type="region of interest" description="Disordered" evidence="1">
    <location>
        <begin position="166"/>
        <end position="204"/>
    </location>
</feature>
<dbReference type="PANTHER" id="PTHR34222:SF28">
    <property type="entry name" value="CCHC-TYPE DOMAIN-CONTAINING PROTEIN"/>
    <property type="match status" value="1"/>
</dbReference>
<feature type="compositionally biased region" description="Polar residues" evidence="1">
    <location>
        <begin position="184"/>
        <end position="204"/>
    </location>
</feature>
<comment type="caution">
    <text evidence="2">The sequence shown here is derived from an EMBL/GenBank/DDBJ whole genome shotgun (WGS) entry which is preliminary data.</text>
</comment>
<dbReference type="EMBL" id="NKXS01002828">
    <property type="protein sequence ID" value="PIN11922.1"/>
    <property type="molecule type" value="Genomic_DNA"/>
</dbReference>
<organism evidence="2 3">
    <name type="scientific">Handroanthus impetiginosus</name>
    <dbReference type="NCBI Taxonomy" id="429701"/>
    <lineage>
        <taxon>Eukaryota</taxon>
        <taxon>Viridiplantae</taxon>
        <taxon>Streptophyta</taxon>
        <taxon>Embryophyta</taxon>
        <taxon>Tracheophyta</taxon>
        <taxon>Spermatophyta</taxon>
        <taxon>Magnoliopsida</taxon>
        <taxon>eudicotyledons</taxon>
        <taxon>Gunneridae</taxon>
        <taxon>Pentapetalae</taxon>
        <taxon>asterids</taxon>
        <taxon>lamiids</taxon>
        <taxon>Lamiales</taxon>
        <taxon>Bignoniaceae</taxon>
        <taxon>Crescentiina</taxon>
        <taxon>Tabebuia alliance</taxon>
        <taxon>Handroanthus</taxon>
    </lineage>
</organism>
<name>A0A2G9H332_9LAMI</name>
<evidence type="ECO:0008006" key="4">
    <source>
        <dbReference type="Google" id="ProtNLM"/>
    </source>
</evidence>
<accession>A0A2G9H332</accession>
<reference evidence="3" key="1">
    <citation type="journal article" date="2018" name="Gigascience">
        <title>Genome assembly of the Pink Ipe (Handroanthus impetiginosus, Bignoniaceae), a highly valued, ecologically keystone Neotropical timber forest tree.</title>
        <authorList>
            <person name="Silva-Junior O.B."/>
            <person name="Grattapaglia D."/>
            <person name="Novaes E."/>
            <person name="Collevatti R.G."/>
        </authorList>
    </citation>
    <scope>NUCLEOTIDE SEQUENCE [LARGE SCALE GENOMIC DNA]</scope>
    <source>
        <strain evidence="3">cv. UFG-1</strain>
    </source>
</reference>
<evidence type="ECO:0000313" key="2">
    <source>
        <dbReference type="EMBL" id="PIN11922.1"/>
    </source>
</evidence>
<gene>
    <name evidence="2" type="ORF">CDL12_15465</name>
</gene>
<dbReference type="OrthoDB" id="913744at2759"/>
<proteinExistence type="predicted"/>
<protein>
    <recommendedName>
        <fullName evidence="4">Retrotransposon Copia-like N-terminal domain-containing protein</fullName>
    </recommendedName>
</protein>
<sequence>MIISWIFNSIDITLHQSIAYMYIAKSMWEDLRDHFSQGNGPRIYELKTQEAELRQEGLSFWMGLNSSMYGTVRSQILSIDPLPSLSRVYAMVAQEERHKMVSRGHEEKRRVVTFAAQNVGKFKGKGFGSSNRRQQLFCSHCNKSGHDVSQCYKIIGYPANWGQRCRGTDHSKPHHAAYQGSGAPASSTNNGSNTIGPGGNNSVSVPGLRSEEIIVLLSLLETSKPGAKTLSGPLFEESNWSG</sequence>
<evidence type="ECO:0000256" key="1">
    <source>
        <dbReference type="SAM" id="MobiDB-lite"/>
    </source>
</evidence>
<dbReference type="AlphaFoldDB" id="A0A2G9H332"/>
<dbReference type="STRING" id="429701.A0A2G9H332"/>
<dbReference type="Proteomes" id="UP000231279">
    <property type="component" value="Unassembled WGS sequence"/>
</dbReference>